<accession>A0A0K2UWV8</accession>
<protein>
    <submittedName>
        <fullName evidence="1">Uncharacterized protein</fullName>
    </submittedName>
</protein>
<organism evidence="1">
    <name type="scientific">Lepeophtheirus salmonis</name>
    <name type="common">Salmon louse</name>
    <name type="synonym">Caligus salmonis</name>
    <dbReference type="NCBI Taxonomy" id="72036"/>
    <lineage>
        <taxon>Eukaryota</taxon>
        <taxon>Metazoa</taxon>
        <taxon>Ecdysozoa</taxon>
        <taxon>Arthropoda</taxon>
        <taxon>Crustacea</taxon>
        <taxon>Multicrustacea</taxon>
        <taxon>Hexanauplia</taxon>
        <taxon>Copepoda</taxon>
        <taxon>Siphonostomatoida</taxon>
        <taxon>Caligidae</taxon>
        <taxon>Lepeophtheirus</taxon>
    </lineage>
</organism>
<dbReference type="EMBL" id="HACA01024991">
    <property type="protein sequence ID" value="CDW42352.1"/>
    <property type="molecule type" value="Transcribed_RNA"/>
</dbReference>
<proteinExistence type="predicted"/>
<name>A0A0K2UWV8_LEPSM</name>
<reference evidence="1" key="1">
    <citation type="submission" date="2014-05" db="EMBL/GenBank/DDBJ databases">
        <authorList>
            <person name="Chronopoulou M."/>
        </authorList>
    </citation>
    <scope>NUCLEOTIDE SEQUENCE</scope>
    <source>
        <tissue evidence="1">Whole organism</tissue>
    </source>
</reference>
<feature type="non-terminal residue" evidence="1">
    <location>
        <position position="38"/>
    </location>
</feature>
<evidence type="ECO:0000313" key="1">
    <source>
        <dbReference type="EMBL" id="CDW42352.1"/>
    </source>
</evidence>
<sequence>MKKRYLKPVVVPSLWPNCPNYLSTPKSSSRPTRAVTSS</sequence>
<dbReference type="AlphaFoldDB" id="A0A0K2UWV8"/>